<feature type="domain" description="Gamma-glutamylcyclotransferase AIG2-like" evidence="5">
    <location>
        <begin position="6"/>
        <end position="123"/>
    </location>
</feature>
<dbReference type="PANTHER" id="PTHR31544">
    <property type="entry name" value="AIG2-LIKE PROTEIN D"/>
    <property type="match status" value="1"/>
</dbReference>
<reference evidence="6" key="1">
    <citation type="journal article" date="2020" name="Stud. Mycol.">
        <title>101 Dothideomycetes genomes: a test case for predicting lifestyles and emergence of pathogens.</title>
        <authorList>
            <person name="Haridas S."/>
            <person name="Albert R."/>
            <person name="Binder M."/>
            <person name="Bloem J."/>
            <person name="Labutti K."/>
            <person name="Salamov A."/>
            <person name="Andreopoulos B."/>
            <person name="Baker S."/>
            <person name="Barry K."/>
            <person name="Bills G."/>
            <person name="Bluhm B."/>
            <person name="Cannon C."/>
            <person name="Castanera R."/>
            <person name="Culley D."/>
            <person name="Daum C."/>
            <person name="Ezra D."/>
            <person name="Gonzalez J."/>
            <person name="Henrissat B."/>
            <person name="Kuo A."/>
            <person name="Liang C."/>
            <person name="Lipzen A."/>
            <person name="Lutzoni F."/>
            <person name="Magnuson J."/>
            <person name="Mondo S."/>
            <person name="Nolan M."/>
            <person name="Ohm R."/>
            <person name="Pangilinan J."/>
            <person name="Park H.-J."/>
            <person name="Ramirez L."/>
            <person name="Alfaro M."/>
            <person name="Sun H."/>
            <person name="Tritt A."/>
            <person name="Yoshinaga Y."/>
            <person name="Zwiers L.-H."/>
            <person name="Turgeon B."/>
            <person name="Goodwin S."/>
            <person name="Spatafora J."/>
            <person name="Crous P."/>
            <person name="Grigoriev I."/>
        </authorList>
    </citation>
    <scope>NUCLEOTIDE SEQUENCE</scope>
    <source>
        <strain evidence="6">CBS 480.64</strain>
    </source>
</reference>
<organism evidence="6 7">
    <name type="scientific">Piedraia hortae CBS 480.64</name>
    <dbReference type="NCBI Taxonomy" id="1314780"/>
    <lineage>
        <taxon>Eukaryota</taxon>
        <taxon>Fungi</taxon>
        <taxon>Dikarya</taxon>
        <taxon>Ascomycota</taxon>
        <taxon>Pezizomycotina</taxon>
        <taxon>Dothideomycetes</taxon>
        <taxon>Dothideomycetidae</taxon>
        <taxon>Capnodiales</taxon>
        <taxon>Piedraiaceae</taxon>
        <taxon>Piedraia</taxon>
    </lineage>
</organism>
<dbReference type="AlphaFoldDB" id="A0A6A7C6M5"/>
<accession>A0A6A7C6M5</accession>
<dbReference type="Proteomes" id="UP000799421">
    <property type="component" value="Unassembled WGS sequence"/>
</dbReference>
<evidence type="ECO:0000259" key="5">
    <source>
        <dbReference type="Pfam" id="PF06094"/>
    </source>
</evidence>
<evidence type="ECO:0000256" key="1">
    <source>
        <dbReference type="ARBA" id="ARBA00008861"/>
    </source>
</evidence>
<proteinExistence type="inferred from homology"/>
<protein>
    <recommendedName>
        <fullName evidence="3">Putative gamma-glutamylcyclotransferase</fullName>
    </recommendedName>
</protein>
<dbReference type="InterPro" id="IPR009288">
    <property type="entry name" value="AIG2-like_dom"/>
</dbReference>
<dbReference type="PANTHER" id="PTHR31544:SF2">
    <property type="entry name" value="AIG2-LIKE PROTEIN D"/>
    <property type="match status" value="1"/>
</dbReference>
<dbReference type="CDD" id="cd06661">
    <property type="entry name" value="GGCT_like"/>
    <property type="match status" value="1"/>
</dbReference>
<dbReference type="InterPro" id="IPR036568">
    <property type="entry name" value="GGCT-like_sf"/>
</dbReference>
<sequence>MSASAFFYGTLMCEPVLSRVIGRDASTLPQHKALLEGHVRKRIKGMDYPAVIKAPENTANSVLGVYASSLTEMDIKRLDLFEGEEYTRRNVTVKLLEGDEKTVQTQTYIYKATPADLEEGEWDFEAFKRDKLDIWAGKSADGGEGTGGRGIGGDIWTSVSSSR</sequence>
<gene>
    <name evidence="6" type="ORF">K470DRAFT_255217</name>
</gene>
<keyword evidence="7" id="KW-1185">Reference proteome</keyword>
<dbReference type="InterPro" id="IPR013024">
    <property type="entry name" value="GGCT-like"/>
</dbReference>
<dbReference type="GO" id="GO:0016740">
    <property type="term" value="F:transferase activity"/>
    <property type="evidence" value="ECO:0007669"/>
    <property type="project" value="UniProtKB-KW"/>
</dbReference>
<dbReference type="OrthoDB" id="1044435at2759"/>
<comment type="similarity">
    <text evidence="1">Belongs to the gamma-glutamylcyclotransferase family.</text>
</comment>
<evidence type="ECO:0000256" key="2">
    <source>
        <dbReference type="ARBA" id="ARBA00022679"/>
    </source>
</evidence>
<feature type="compositionally biased region" description="Gly residues" evidence="4">
    <location>
        <begin position="140"/>
        <end position="153"/>
    </location>
</feature>
<keyword evidence="2" id="KW-0808">Transferase</keyword>
<evidence type="ECO:0000313" key="6">
    <source>
        <dbReference type="EMBL" id="KAF2863090.1"/>
    </source>
</evidence>
<dbReference type="InterPro" id="IPR045038">
    <property type="entry name" value="AIG2-like"/>
</dbReference>
<dbReference type="EMBL" id="MU005962">
    <property type="protein sequence ID" value="KAF2863090.1"/>
    <property type="molecule type" value="Genomic_DNA"/>
</dbReference>
<name>A0A6A7C6M5_9PEZI</name>
<evidence type="ECO:0000313" key="7">
    <source>
        <dbReference type="Proteomes" id="UP000799421"/>
    </source>
</evidence>
<dbReference type="Pfam" id="PF06094">
    <property type="entry name" value="GGACT"/>
    <property type="match status" value="1"/>
</dbReference>
<evidence type="ECO:0000256" key="3">
    <source>
        <dbReference type="ARBA" id="ARBA00030602"/>
    </source>
</evidence>
<feature type="region of interest" description="Disordered" evidence="4">
    <location>
        <begin position="138"/>
        <end position="163"/>
    </location>
</feature>
<dbReference type="SUPFAM" id="SSF110857">
    <property type="entry name" value="Gamma-glutamyl cyclotransferase-like"/>
    <property type="match status" value="1"/>
</dbReference>
<evidence type="ECO:0000256" key="4">
    <source>
        <dbReference type="SAM" id="MobiDB-lite"/>
    </source>
</evidence>
<dbReference type="Gene3D" id="3.10.490.10">
    <property type="entry name" value="Gamma-glutamyl cyclotransferase-like"/>
    <property type="match status" value="1"/>
</dbReference>